<name>A0A2P2BQA4_9FIRM</name>
<dbReference type="PANTHER" id="PTHR43592:SF15">
    <property type="entry name" value="CAAX AMINO TERMINAL PROTEASE FAMILY PROTEIN"/>
    <property type="match status" value="1"/>
</dbReference>
<dbReference type="GO" id="GO:0004175">
    <property type="term" value="F:endopeptidase activity"/>
    <property type="evidence" value="ECO:0007669"/>
    <property type="project" value="UniProtKB-ARBA"/>
</dbReference>
<organism evidence="3 4">
    <name type="scientific">Romboutsia hominis</name>
    <dbReference type="NCBI Taxonomy" id="1507512"/>
    <lineage>
        <taxon>Bacteria</taxon>
        <taxon>Bacillati</taxon>
        <taxon>Bacillota</taxon>
        <taxon>Clostridia</taxon>
        <taxon>Peptostreptococcales</taxon>
        <taxon>Peptostreptococcaceae</taxon>
        <taxon>Romboutsia</taxon>
    </lineage>
</organism>
<evidence type="ECO:0000313" key="3">
    <source>
        <dbReference type="EMBL" id="CEI72481.1"/>
    </source>
</evidence>
<reference evidence="3 4" key="1">
    <citation type="submission" date="2014-09" db="EMBL/GenBank/DDBJ databases">
        <authorList>
            <person name="Hornung B.V."/>
        </authorList>
    </citation>
    <scope>NUCLEOTIDE SEQUENCE [LARGE SCALE GENOMIC DNA]</scope>
    <source>
        <strain evidence="3 4">FRIFI</strain>
    </source>
</reference>
<evidence type="ECO:0000313" key="4">
    <source>
        <dbReference type="Proteomes" id="UP000245695"/>
    </source>
</evidence>
<feature type="transmembrane region" description="Helical" evidence="1">
    <location>
        <begin position="145"/>
        <end position="167"/>
    </location>
</feature>
<sequence length="282" mass="32077">MYNLKQIYKNEIKIKPISLLKSLFAIAIYILVQNIISLLSVFISVLINPNMSFGNNIILVMIVTVSISIAMVILAGHIFTEKGSTKINNNNFKPNKKDYLHICLIIIGYILIREAVLFEVLTQFEGPIPDETIDFIIENSSGIEFFVLSLMLFLQTLIEAPIFEELFFRGILLNGFLSKYKINHKKAIIYSAIIFAIAHLNIPQGINAFILGVILGYIYYYTKSMKLSILAHFINNLIIFIPVPSNIIFKIAYICLGLYCILKGLNYIKQLQEKNNKLAIDN</sequence>
<keyword evidence="1" id="KW-0812">Transmembrane</keyword>
<feature type="transmembrane region" description="Helical" evidence="1">
    <location>
        <begin position="53"/>
        <end position="79"/>
    </location>
</feature>
<feature type="transmembrane region" description="Helical" evidence="1">
    <location>
        <begin position="99"/>
        <end position="118"/>
    </location>
</feature>
<feature type="transmembrane region" description="Helical" evidence="1">
    <location>
        <begin position="23"/>
        <end position="47"/>
    </location>
</feature>
<keyword evidence="4" id="KW-1185">Reference proteome</keyword>
<proteinExistence type="predicted"/>
<dbReference type="RefSeq" id="WP_092926500.1">
    <property type="nucleotide sequence ID" value="NZ_FJTZ01000012.1"/>
</dbReference>
<protein>
    <recommendedName>
        <fullName evidence="2">CAAX prenyl protease 2/Lysostaphin resistance protein A-like domain-containing protein</fullName>
    </recommendedName>
</protein>
<keyword evidence="1" id="KW-0472">Membrane</keyword>
<dbReference type="PANTHER" id="PTHR43592">
    <property type="entry name" value="CAAX AMINO TERMINAL PROTEASE"/>
    <property type="match status" value="1"/>
</dbReference>
<gene>
    <name evidence="3" type="ORF">FRIFI_0941</name>
</gene>
<dbReference type="Proteomes" id="UP000245695">
    <property type="component" value="Chromosome 1"/>
</dbReference>
<evidence type="ECO:0000259" key="2">
    <source>
        <dbReference type="Pfam" id="PF02517"/>
    </source>
</evidence>
<feature type="transmembrane region" description="Helical" evidence="1">
    <location>
        <begin position="188"/>
        <end position="221"/>
    </location>
</feature>
<dbReference type="GO" id="GO:0080120">
    <property type="term" value="P:CAAX-box protein maturation"/>
    <property type="evidence" value="ECO:0007669"/>
    <property type="project" value="UniProtKB-ARBA"/>
</dbReference>
<dbReference type="InterPro" id="IPR003675">
    <property type="entry name" value="Rce1/LyrA-like_dom"/>
</dbReference>
<keyword evidence="1" id="KW-1133">Transmembrane helix</keyword>
<dbReference type="Pfam" id="PF02517">
    <property type="entry name" value="Rce1-like"/>
    <property type="match status" value="1"/>
</dbReference>
<feature type="transmembrane region" description="Helical" evidence="1">
    <location>
        <begin position="233"/>
        <end position="262"/>
    </location>
</feature>
<dbReference type="AlphaFoldDB" id="A0A2P2BQA4"/>
<feature type="domain" description="CAAX prenyl protease 2/Lysostaphin resistance protein A-like" evidence="2">
    <location>
        <begin position="149"/>
        <end position="238"/>
    </location>
</feature>
<dbReference type="EMBL" id="LN650648">
    <property type="protein sequence ID" value="CEI72481.1"/>
    <property type="molecule type" value="Genomic_DNA"/>
</dbReference>
<evidence type="ECO:0000256" key="1">
    <source>
        <dbReference type="SAM" id="Phobius"/>
    </source>
</evidence>
<dbReference type="KEGG" id="rhom:FRIFI_0941"/>
<accession>A0A2P2BQA4</accession>